<dbReference type="EMBL" id="CACRUA010000013">
    <property type="protein sequence ID" value="VYU02402.1"/>
    <property type="molecule type" value="Genomic_DNA"/>
</dbReference>
<evidence type="ECO:0000313" key="1">
    <source>
        <dbReference type="EMBL" id="VYU02402.1"/>
    </source>
</evidence>
<dbReference type="AlphaFoldDB" id="A0A6N3BER5"/>
<gene>
    <name evidence="1" type="ORF">CSLFYP84_01124</name>
</gene>
<accession>A0A6N3BER5</accession>
<protein>
    <submittedName>
        <fullName evidence="1">Uncharacterized protein</fullName>
    </submittedName>
</protein>
<proteinExistence type="predicted"/>
<name>A0A6N3BER5_CLOSY</name>
<reference evidence="1" key="1">
    <citation type="submission" date="2019-11" db="EMBL/GenBank/DDBJ databases">
        <authorList>
            <person name="Feng L."/>
        </authorList>
    </citation>
    <scope>NUCLEOTIDE SEQUENCE</scope>
    <source>
        <strain evidence="1">CsymbiosumLFYP84</strain>
    </source>
</reference>
<organism evidence="1">
    <name type="scientific">Clostridium symbiosum</name>
    <name type="common">Bacteroides symbiosus</name>
    <dbReference type="NCBI Taxonomy" id="1512"/>
    <lineage>
        <taxon>Bacteria</taxon>
        <taxon>Bacillati</taxon>
        <taxon>Bacillota</taxon>
        <taxon>Clostridia</taxon>
        <taxon>Lachnospirales</taxon>
        <taxon>Lachnospiraceae</taxon>
        <taxon>Otoolea</taxon>
    </lineage>
</organism>
<sequence>MRGMPDPQNYSQYSSYGVAISEDGEQQLYNGQRIRHRNTVLISLPAT</sequence>